<organism evidence="3 4">
    <name type="scientific">Solea senegalensis</name>
    <name type="common">Senegalese sole</name>
    <dbReference type="NCBI Taxonomy" id="28829"/>
    <lineage>
        <taxon>Eukaryota</taxon>
        <taxon>Metazoa</taxon>
        <taxon>Chordata</taxon>
        <taxon>Craniata</taxon>
        <taxon>Vertebrata</taxon>
        <taxon>Euteleostomi</taxon>
        <taxon>Actinopterygii</taxon>
        <taxon>Neopterygii</taxon>
        <taxon>Teleostei</taxon>
        <taxon>Neoteleostei</taxon>
        <taxon>Acanthomorphata</taxon>
        <taxon>Carangaria</taxon>
        <taxon>Pleuronectiformes</taxon>
        <taxon>Pleuronectoidei</taxon>
        <taxon>Soleidae</taxon>
        <taxon>Solea</taxon>
    </lineage>
</organism>
<feature type="coiled-coil region" evidence="1">
    <location>
        <begin position="363"/>
        <end position="411"/>
    </location>
</feature>
<evidence type="ECO:0000313" key="3">
    <source>
        <dbReference type="EMBL" id="KAG7489875.1"/>
    </source>
</evidence>
<evidence type="ECO:0000256" key="1">
    <source>
        <dbReference type="SAM" id="Coils"/>
    </source>
</evidence>
<comment type="caution">
    <text evidence="3">The sequence shown here is derived from an EMBL/GenBank/DDBJ whole genome shotgun (WGS) entry which is preliminary data.</text>
</comment>
<dbReference type="PANTHER" id="PTHR47615:SF1">
    <property type="entry name" value="COILED-COIL DOMAIN-CONTAINING PROTEIN 158"/>
    <property type="match status" value="1"/>
</dbReference>
<feature type="coiled-coil region" evidence="1">
    <location>
        <begin position="686"/>
        <end position="748"/>
    </location>
</feature>
<sequence length="972" mass="112182">MAGINDAPILKFDSLSKHDKLTQAAAAGATEPHDTSPLLRFNSMTLDELSEELGRRTKETQRLQEEVENATKLALERFGCTYDISSSPGQSCHNYRFKVYDTLEDFTNQPQDCGLDLSKKNVFQRQTSAPRKDELDNAIDDCCQHLPDLQTHDQPEQETISLDKAIENLQTKLHQVQMDKVVMSDLRLRDSRKHVDQMEQMLHMLEELQNIKRATDQKLQETEDETLLLSRKVETLEQLMKETYSSMLSDKKQYGNVSDTSQNTATHLRLPSSDATLTEDLNNERDQIQERILLTMGHLETDDCSVNEQKQRMKELIASLCQEMALLSDKLSSSNYDSFSVGVKLELLRKLAERQTSLNQCQVSELESALSNYKDKVHCLEQQLLQVQSQLVEAQREREQTLQQFEELQFQLGQLKTCSKKQQCELQVEVKALRGWLVEAKEQLCRGEEEKNCLQALLDARTQEVRKTQEHLREKDDELQLRQQEAQQHRSQCHTLQGEGEMLRLKLDDREKLIDGLRLQMESGAQMVLQHSHTIDNLHQQNSLLSNQLNQNKLEIQHIRAELDQSRSDVATAEHEKRQLQASVAEQRQRVQVETLEKEQLATQLEKQHKRLLSLTKEHEELQRFHSCKNDEQEGVVLRLHGQLRTTCDELDQVRSTLRTLEGADGHGLQVAMNMQKEITARREQVDTLQGKIQHLEDTMDKLYQEKQYQNLEHHRQLRELTFVREEKKQLADELEALHSKDQQLRERIGKLEAILQKISESFADCQDFIQLQEQEFYRLKLQHALDLKELQGQTLHTALKVPPPDLDFLNSSALIASPSSQHTSNTQIKASLTQELRSLVKELQAVLSENHRPHTDNSNTGTSLHRRRSAPERVHRTSFHSSADKAVELKGCSRLRRKTSDRETHFLRKAELDGNRINKETISCVASDPGAGSSFQRLTEMNNNLKHCLYGFWALDINKKNLSHLPHYGLL</sequence>
<dbReference type="EMBL" id="JAGKHQ010000017">
    <property type="protein sequence ID" value="KAG7489875.1"/>
    <property type="molecule type" value="Genomic_DNA"/>
</dbReference>
<dbReference type="PANTHER" id="PTHR47615">
    <property type="entry name" value="COILED-COIL DOMAIN-CONTAINING PROTEIN 158"/>
    <property type="match status" value="1"/>
</dbReference>
<keyword evidence="4" id="KW-1185">Reference proteome</keyword>
<feature type="coiled-coil region" evidence="1">
    <location>
        <begin position="188"/>
        <end position="239"/>
    </location>
</feature>
<dbReference type="Pfam" id="PF15921">
    <property type="entry name" value="CCDC158"/>
    <property type="match status" value="2"/>
</dbReference>
<reference evidence="3 4" key="1">
    <citation type="journal article" date="2021" name="Sci. Rep.">
        <title>Chromosome anchoring in Senegalese sole (Solea senegalensis) reveals sex-associated markers and genome rearrangements in flatfish.</title>
        <authorList>
            <person name="Guerrero-Cozar I."/>
            <person name="Gomez-Garrido J."/>
            <person name="Berbel C."/>
            <person name="Martinez-Blanch J.F."/>
            <person name="Alioto T."/>
            <person name="Claros M.G."/>
            <person name="Gagnaire P.A."/>
            <person name="Manchado M."/>
        </authorList>
    </citation>
    <scope>NUCLEOTIDE SEQUENCE [LARGE SCALE GENOMIC DNA]</scope>
    <source>
        <strain evidence="3">Sse05_10M</strain>
    </source>
</reference>
<keyword evidence="1" id="KW-0175">Coiled coil</keyword>
<evidence type="ECO:0000256" key="2">
    <source>
        <dbReference type="SAM" id="MobiDB-lite"/>
    </source>
</evidence>
<evidence type="ECO:0008006" key="5">
    <source>
        <dbReference type="Google" id="ProtNLM"/>
    </source>
</evidence>
<dbReference type="AlphaFoldDB" id="A0AAV6QFC6"/>
<feature type="coiled-coil region" evidence="1">
    <location>
        <begin position="535"/>
        <end position="618"/>
    </location>
</feature>
<dbReference type="Proteomes" id="UP000693946">
    <property type="component" value="Linkage Group LG5"/>
</dbReference>
<proteinExistence type="predicted"/>
<gene>
    <name evidence="3" type="ORF">JOB18_022543</name>
</gene>
<dbReference type="InterPro" id="IPR031809">
    <property type="entry name" value="CCDC158"/>
</dbReference>
<evidence type="ECO:0000313" key="4">
    <source>
        <dbReference type="Proteomes" id="UP000693946"/>
    </source>
</evidence>
<feature type="region of interest" description="Disordered" evidence="2">
    <location>
        <begin position="851"/>
        <end position="881"/>
    </location>
</feature>
<accession>A0AAV6QFC6</accession>
<name>A0AAV6QFC6_SOLSE</name>
<protein>
    <recommendedName>
        <fullName evidence="5">Coiled-coil domain containing 158</fullName>
    </recommendedName>
</protein>